<evidence type="ECO:0000313" key="2">
    <source>
        <dbReference type="EMBL" id="MDP9829281.1"/>
    </source>
</evidence>
<feature type="region of interest" description="Disordered" evidence="1">
    <location>
        <begin position="1"/>
        <end position="29"/>
    </location>
</feature>
<dbReference type="Proteomes" id="UP001235712">
    <property type="component" value="Unassembled WGS sequence"/>
</dbReference>
<comment type="caution">
    <text evidence="2">The sequence shown here is derived from an EMBL/GenBank/DDBJ whole genome shotgun (WGS) entry which is preliminary data.</text>
</comment>
<organism evidence="2 3">
    <name type="scientific">Kineosporia succinea</name>
    <dbReference type="NCBI Taxonomy" id="84632"/>
    <lineage>
        <taxon>Bacteria</taxon>
        <taxon>Bacillati</taxon>
        <taxon>Actinomycetota</taxon>
        <taxon>Actinomycetes</taxon>
        <taxon>Kineosporiales</taxon>
        <taxon>Kineosporiaceae</taxon>
        <taxon>Kineosporia</taxon>
    </lineage>
</organism>
<gene>
    <name evidence="2" type="ORF">J2S57_005030</name>
</gene>
<dbReference type="RefSeq" id="WP_307247322.1">
    <property type="nucleotide sequence ID" value="NZ_JAUSQZ010000001.1"/>
</dbReference>
<proteinExistence type="predicted"/>
<dbReference type="EMBL" id="JAUSQZ010000001">
    <property type="protein sequence ID" value="MDP9829281.1"/>
    <property type="molecule type" value="Genomic_DNA"/>
</dbReference>
<accession>A0ABT9P9A7</accession>
<name>A0ABT9P9A7_9ACTN</name>
<evidence type="ECO:0000313" key="3">
    <source>
        <dbReference type="Proteomes" id="UP001235712"/>
    </source>
</evidence>
<protein>
    <submittedName>
        <fullName evidence="2">Transcription termination factor NusB</fullName>
    </submittedName>
</protein>
<keyword evidence="3" id="KW-1185">Reference proteome</keyword>
<evidence type="ECO:0000256" key="1">
    <source>
        <dbReference type="SAM" id="MobiDB-lite"/>
    </source>
</evidence>
<reference evidence="2 3" key="1">
    <citation type="submission" date="2023-07" db="EMBL/GenBank/DDBJ databases">
        <title>Sequencing the genomes of 1000 actinobacteria strains.</title>
        <authorList>
            <person name="Klenk H.-P."/>
        </authorList>
    </citation>
    <scope>NUCLEOTIDE SEQUENCE [LARGE SCALE GENOMIC DNA]</scope>
    <source>
        <strain evidence="2 3">DSM 44388</strain>
    </source>
</reference>
<sequence length="263" mass="28893">MEMLPGPGEQAETSDNLDGGAEQPTNPASRLHDFLTRAVKKTESLSRDEWLTKQGIDPTDQSAIREFALQVIATTNEVRTSIDLLPPSGIQSLLGRHLTQVDEYITRVAFAVNRRIPHEQVSTEVLFSLELCSALFSEHGIVDEKLESGTTDRLLKLIHTLIEEVKGDTSIPAAGRLYLLERLQEVERALLRIDLLGVTFVQSTVDRLIGGAIAYPEIRKKSFLERLANLWHGVHSNAGGVQEISAAASSVIDLAHSITGPTR</sequence>